<reference evidence="2" key="1">
    <citation type="submission" date="2022-08" db="EMBL/GenBank/DDBJ databases">
        <title>Novel sulfate-reducing endosymbionts in the free-living metamonad Anaeramoeba.</title>
        <authorList>
            <person name="Jerlstrom-Hultqvist J."/>
            <person name="Cepicka I."/>
            <person name="Gallot-Lavallee L."/>
            <person name="Salas-Leiva D."/>
            <person name="Curtis B.A."/>
            <person name="Zahonova K."/>
            <person name="Pipaliya S."/>
            <person name="Dacks J."/>
            <person name="Roger A.J."/>
        </authorList>
    </citation>
    <scope>NUCLEOTIDE SEQUENCE</scope>
    <source>
        <strain evidence="2">Schooner1</strain>
    </source>
</reference>
<keyword evidence="1" id="KW-0175">Coiled coil</keyword>
<protein>
    <recommendedName>
        <fullName evidence="4">Endonuclease/exonuclease/phosphatase domain-containing protein</fullName>
    </recommendedName>
</protein>
<gene>
    <name evidence="2" type="ORF">M0813_09381</name>
</gene>
<comment type="caution">
    <text evidence="2">The sequence shown here is derived from an EMBL/GenBank/DDBJ whole genome shotgun (WGS) entry which is preliminary data.</text>
</comment>
<evidence type="ECO:0000256" key="1">
    <source>
        <dbReference type="SAM" id="Coils"/>
    </source>
</evidence>
<accession>A0ABQ8X5L9</accession>
<evidence type="ECO:0000313" key="2">
    <source>
        <dbReference type="EMBL" id="KAJ6227966.1"/>
    </source>
</evidence>
<organism evidence="2 3">
    <name type="scientific">Anaeramoeba flamelloides</name>
    <dbReference type="NCBI Taxonomy" id="1746091"/>
    <lineage>
        <taxon>Eukaryota</taxon>
        <taxon>Metamonada</taxon>
        <taxon>Anaeramoebidae</taxon>
        <taxon>Anaeramoeba</taxon>
    </lineage>
</organism>
<dbReference type="Proteomes" id="UP001150062">
    <property type="component" value="Unassembled WGS sequence"/>
</dbReference>
<proteinExistence type="predicted"/>
<dbReference type="SUPFAM" id="SSF56219">
    <property type="entry name" value="DNase I-like"/>
    <property type="match status" value="1"/>
</dbReference>
<keyword evidence="3" id="KW-1185">Reference proteome</keyword>
<feature type="coiled-coil region" evidence="1">
    <location>
        <begin position="167"/>
        <end position="194"/>
    </location>
</feature>
<sequence length="646" mass="77680">MHNISYQANYEKISLLLKKYIQFSKLTLFYDKYDRFKGTAKVILNTEENYTKLMDCSGKLYLYHRTLFFKKFVDYRRDAHKNKSVPTKQTQSISQNLNKNRNNNWFEENFLVNQENTPPNISNKFNNNVNNNNNQSQNNIGYLDKENENKKISNNQIIILNLPKKTKKKYENKITNLEREVQQLKLIIEQNENTLNLKFNKLNLKFLEESYGKNNNKGGLLIIIKNIFKEFTREILIPDLDMMGIQFTDYVIINIYKRHDRNVEINKKIFNVLQKYQNHKTIIGGDFNLKDNDIKIFSILNFKITLNNKPSRKDNNLDYFISNFNNLQFKRKVLNIRKEDYKLYSLIYKLFENNELIQEIKDRNRKKYLKLLDQINTEFENNENFWKKLNKFRQTSSKMILNNKNLEKTYFGFVNSITVLHSQLLYGLEIFDLTENDFKEIDTWINKKVTKFLLKINPHSPRLIYKTEAKIDSVRITIYKRKYKLIQKLNFLGFEKLIKLLPFREKESENINWKSKTLKDLELELDNYRINQLKNSPSWKVRKYLKIVTIQGNINKQQKYLKWKDIIEDLDHFLWNCPAYENNRKIWISELKNINISHILKNNNISNIIDRKDSITLLALVENKSIWKSLKKLLNHNLGIRANKRN</sequence>
<dbReference type="EMBL" id="JAOAOG010000331">
    <property type="protein sequence ID" value="KAJ6227966.1"/>
    <property type="molecule type" value="Genomic_DNA"/>
</dbReference>
<evidence type="ECO:0008006" key="4">
    <source>
        <dbReference type="Google" id="ProtNLM"/>
    </source>
</evidence>
<dbReference type="Gene3D" id="3.60.10.10">
    <property type="entry name" value="Endonuclease/exonuclease/phosphatase"/>
    <property type="match status" value="1"/>
</dbReference>
<evidence type="ECO:0000313" key="3">
    <source>
        <dbReference type="Proteomes" id="UP001150062"/>
    </source>
</evidence>
<name>A0ABQ8X5L9_9EUKA</name>
<dbReference type="InterPro" id="IPR036691">
    <property type="entry name" value="Endo/exonu/phosph_ase_sf"/>
</dbReference>